<evidence type="ECO:0000313" key="2">
    <source>
        <dbReference type="EMBL" id="GBO44580.1"/>
    </source>
</evidence>
<keyword evidence="3" id="KW-1185">Reference proteome</keyword>
<dbReference type="AlphaFoldDB" id="A0A4Y2X6T8"/>
<evidence type="ECO:0000256" key="1">
    <source>
        <dbReference type="SAM" id="MobiDB-lite"/>
    </source>
</evidence>
<protein>
    <submittedName>
        <fullName evidence="2">Uncharacterized protein</fullName>
    </submittedName>
</protein>
<feature type="non-terminal residue" evidence="2">
    <location>
        <position position="1"/>
    </location>
</feature>
<dbReference type="Proteomes" id="UP000499080">
    <property type="component" value="Unassembled WGS sequence"/>
</dbReference>
<name>A0A4Y2X6T8_ARAVE</name>
<evidence type="ECO:0000313" key="3">
    <source>
        <dbReference type="Proteomes" id="UP000499080"/>
    </source>
</evidence>
<proteinExistence type="predicted"/>
<dbReference type="EMBL" id="BGPR01071369">
    <property type="protein sequence ID" value="GBO44580.1"/>
    <property type="molecule type" value="Genomic_DNA"/>
</dbReference>
<reference evidence="2 3" key="1">
    <citation type="journal article" date="2019" name="Sci. Rep.">
        <title>Orb-weaving spider Araneus ventricosus genome elucidates the spidroin gene catalogue.</title>
        <authorList>
            <person name="Kono N."/>
            <person name="Nakamura H."/>
            <person name="Ohtoshi R."/>
            <person name="Moran D.A.P."/>
            <person name="Shinohara A."/>
            <person name="Yoshida Y."/>
            <person name="Fujiwara M."/>
            <person name="Mori M."/>
            <person name="Tomita M."/>
            <person name="Arakawa K."/>
        </authorList>
    </citation>
    <scope>NUCLEOTIDE SEQUENCE [LARGE SCALE GENOMIC DNA]</scope>
</reference>
<organism evidence="2 3">
    <name type="scientific">Araneus ventricosus</name>
    <name type="common">Orbweaver spider</name>
    <name type="synonym">Epeira ventricosa</name>
    <dbReference type="NCBI Taxonomy" id="182803"/>
    <lineage>
        <taxon>Eukaryota</taxon>
        <taxon>Metazoa</taxon>
        <taxon>Ecdysozoa</taxon>
        <taxon>Arthropoda</taxon>
        <taxon>Chelicerata</taxon>
        <taxon>Arachnida</taxon>
        <taxon>Araneae</taxon>
        <taxon>Araneomorphae</taxon>
        <taxon>Entelegynae</taxon>
        <taxon>Araneoidea</taxon>
        <taxon>Araneidae</taxon>
        <taxon>Araneus</taxon>
    </lineage>
</organism>
<comment type="caution">
    <text evidence="2">The sequence shown here is derived from an EMBL/GenBank/DDBJ whole genome shotgun (WGS) entry which is preliminary data.</text>
</comment>
<feature type="region of interest" description="Disordered" evidence="1">
    <location>
        <begin position="1"/>
        <end position="39"/>
    </location>
</feature>
<accession>A0A4Y2X6T8</accession>
<feature type="compositionally biased region" description="Acidic residues" evidence="1">
    <location>
        <begin position="9"/>
        <end position="20"/>
    </location>
</feature>
<sequence>ADIVHNASEDEEEGAVEDGTEPPPVIQPLQKGTSNGGTK</sequence>
<gene>
    <name evidence="2" type="ORF">AVEN_130458_1</name>
</gene>